<dbReference type="InterPro" id="IPR019056">
    <property type="entry name" value="Phage_TAC_6"/>
</dbReference>
<proteinExistence type="predicted"/>
<dbReference type="AlphaFoldDB" id="A0A9X2X9U9"/>
<dbReference type="RefSeq" id="WP_261516558.1">
    <property type="nucleotide sequence ID" value="NZ_JAODNV010000017.1"/>
</dbReference>
<dbReference type="EMBL" id="JAODNV010000017">
    <property type="protein sequence ID" value="MCT8991630.1"/>
    <property type="molecule type" value="Genomic_DNA"/>
</dbReference>
<evidence type="ECO:0000313" key="2">
    <source>
        <dbReference type="Proteomes" id="UP001149009"/>
    </source>
</evidence>
<accession>A0A9X2X9U9</accession>
<name>A0A9X2X9U9_9HYPH</name>
<gene>
    <name evidence="1" type="ORF">NYR54_15230</name>
</gene>
<keyword evidence="2" id="KW-1185">Reference proteome</keyword>
<sequence>MGTAFGLLRLSPDAFWKMTLIELCAALEVLGVARSGAPRRGDLERLMRLFPDGHMETTHGR</sequence>
<dbReference type="Proteomes" id="UP001149009">
    <property type="component" value="Unassembled WGS sequence"/>
</dbReference>
<dbReference type="Pfam" id="PF09550">
    <property type="entry name" value="Phage_TAC_6"/>
    <property type="match status" value="1"/>
</dbReference>
<reference evidence="1" key="1">
    <citation type="submission" date="2022-08" db="EMBL/GenBank/DDBJ databases">
        <title>Chelativorans sichuanense sp. nov., a paraffin oil-degrading bacterium isolated from a mixture of oil-based drill cuttings and paddy soil.</title>
        <authorList>
            <person name="Yu J."/>
            <person name="Liu H."/>
            <person name="Chen Q."/>
        </authorList>
    </citation>
    <scope>NUCLEOTIDE SEQUENCE</scope>
    <source>
        <strain evidence="1">SCAU 2101</strain>
    </source>
</reference>
<comment type="caution">
    <text evidence="1">The sequence shown here is derived from an EMBL/GenBank/DDBJ whole genome shotgun (WGS) entry which is preliminary data.</text>
</comment>
<organism evidence="1 2">
    <name type="scientific">Chelativorans petroleitrophicus</name>
    <dbReference type="NCBI Taxonomy" id="2975484"/>
    <lineage>
        <taxon>Bacteria</taxon>
        <taxon>Pseudomonadati</taxon>
        <taxon>Pseudomonadota</taxon>
        <taxon>Alphaproteobacteria</taxon>
        <taxon>Hyphomicrobiales</taxon>
        <taxon>Phyllobacteriaceae</taxon>
        <taxon>Chelativorans</taxon>
    </lineage>
</organism>
<protein>
    <submittedName>
        <fullName evidence="1">Phage tail assembly chaperone</fullName>
    </submittedName>
</protein>
<evidence type="ECO:0000313" key="1">
    <source>
        <dbReference type="EMBL" id="MCT8991630.1"/>
    </source>
</evidence>